<dbReference type="SUPFAM" id="SSF52540">
    <property type="entry name" value="P-loop containing nucleoside triphosphate hydrolases"/>
    <property type="match status" value="1"/>
</dbReference>
<dbReference type="CDD" id="cd00009">
    <property type="entry name" value="AAA"/>
    <property type="match status" value="1"/>
</dbReference>
<dbReference type="InterPro" id="IPR050238">
    <property type="entry name" value="DNA_Rep/Repair_Clamp_Loader"/>
</dbReference>
<dbReference type="Pfam" id="PF00004">
    <property type="entry name" value="AAA"/>
    <property type="match status" value="1"/>
</dbReference>
<dbReference type="GO" id="GO:0016887">
    <property type="term" value="F:ATP hydrolysis activity"/>
    <property type="evidence" value="ECO:0007669"/>
    <property type="project" value="InterPro"/>
</dbReference>
<dbReference type="InterPro" id="IPR003959">
    <property type="entry name" value="ATPase_AAA_core"/>
</dbReference>
<keyword evidence="1" id="KW-0235">DNA replication</keyword>
<dbReference type="Gene3D" id="1.10.8.60">
    <property type="match status" value="1"/>
</dbReference>
<dbReference type="InterPro" id="IPR027417">
    <property type="entry name" value="P-loop_NTPase"/>
</dbReference>
<dbReference type="GO" id="GO:0006261">
    <property type="term" value="P:DNA-templated DNA replication"/>
    <property type="evidence" value="ECO:0007669"/>
    <property type="project" value="TreeGrafter"/>
</dbReference>
<accession>A0A382MC78</accession>
<protein>
    <recommendedName>
        <fullName evidence="4">AAA+ ATPase domain-containing protein</fullName>
    </recommendedName>
</protein>
<dbReference type="PANTHER" id="PTHR11669:SF20">
    <property type="entry name" value="REPLICATION FACTOR C SUBUNIT 4"/>
    <property type="match status" value="1"/>
</dbReference>
<evidence type="ECO:0000256" key="3">
    <source>
        <dbReference type="ARBA" id="ARBA00022840"/>
    </source>
</evidence>
<gene>
    <name evidence="5" type="ORF">METZ01_LOCUS299094</name>
</gene>
<dbReference type="GO" id="GO:0005524">
    <property type="term" value="F:ATP binding"/>
    <property type="evidence" value="ECO:0007669"/>
    <property type="project" value="UniProtKB-KW"/>
</dbReference>
<keyword evidence="2" id="KW-0547">Nucleotide-binding</keyword>
<dbReference type="InterPro" id="IPR003593">
    <property type="entry name" value="AAA+_ATPase"/>
</dbReference>
<organism evidence="5">
    <name type="scientific">marine metagenome</name>
    <dbReference type="NCBI Taxonomy" id="408172"/>
    <lineage>
        <taxon>unclassified sequences</taxon>
        <taxon>metagenomes</taxon>
        <taxon>ecological metagenomes</taxon>
    </lineage>
</organism>
<dbReference type="EMBL" id="UINC01092557">
    <property type="protein sequence ID" value="SVC46240.1"/>
    <property type="molecule type" value="Genomic_DNA"/>
</dbReference>
<proteinExistence type="predicted"/>
<reference evidence="5" key="1">
    <citation type="submission" date="2018-05" db="EMBL/GenBank/DDBJ databases">
        <authorList>
            <person name="Lanie J.A."/>
            <person name="Ng W.-L."/>
            <person name="Kazmierczak K.M."/>
            <person name="Andrzejewski T.M."/>
            <person name="Davidsen T.M."/>
            <person name="Wayne K.J."/>
            <person name="Tettelin H."/>
            <person name="Glass J.I."/>
            <person name="Rusch D."/>
            <person name="Podicherti R."/>
            <person name="Tsui H.-C.T."/>
            <person name="Winkler M.E."/>
        </authorList>
    </citation>
    <scope>NUCLEOTIDE SEQUENCE</scope>
</reference>
<evidence type="ECO:0000256" key="2">
    <source>
        <dbReference type="ARBA" id="ARBA00022741"/>
    </source>
</evidence>
<evidence type="ECO:0000259" key="4">
    <source>
        <dbReference type="SMART" id="SM00382"/>
    </source>
</evidence>
<name>A0A382MC78_9ZZZZ</name>
<evidence type="ECO:0000313" key="5">
    <source>
        <dbReference type="EMBL" id="SVC46240.1"/>
    </source>
</evidence>
<dbReference type="GO" id="GO:0003689">
    <property type="term" value="F:DNA clamp loader activity"/>
    <property type="evidence" value="ECO:0007669"/>
    <property type="project" value="TreeGrafter"/>
</dbReference>
<sequence length="267" mass="30172">MFSGAAGVGKTTLAKILITALDIDQYDVLEINASRENSVDSIRDKVTGFVSTLPFGEFKIVLLDEADYMSPNGQAALRGVMETYHDTARFILTCNYPHKVIPALHSRCQGFHIDKIDPTEFTARIAHIMLEESVEFELDTLDNYVKATYPDLRKCINLVQMNSTTGKLVSPHSEDAGVSDYRIDMIELIKQGKYREGRELLCKQIRPDEIDDMWRWMYDNLELWSDNPDGMDKAILIIRKGLVNHTLAADPEINLSATLIELSQINS</sequence>
<keyword evidence="3" id="KW-0067">ATP-binding</keyword>
<dbReference type="GO" id="GO:0005663">
    <property type="term" value="C:DNA replication factor C complex"/>
    <property type="evidence" value="ECO:0007669"/>
    <property type="project" value="TreeGrafter"/>
</dbReference>
<dbReference type="PANTHER" id="PTHR11669">
    <property type="entry name" value="REPLICATION FACTOR C / DNA POLYMERASE III GAMMA-TAU SUBUNIT"/>
    <property type="match status" value="1"/>
</dbReference>
<dbReference type="SMART" id="SM00382">
    <property type="entry name" value="AAA"/>
    <property type="match status" value="1"/>
</dbReference>
<evidence type="ECO:0000256" key="1">
    <source>
        <dbReference type="ARBA" id="ARBA00022705"/>
    </source>
</evidence>
<dbReference type="AlphaFoldDB" id="A0A382MC78"/>
<dbReference type="GO" id="GO:0006281">
    <property type="term" value="P:DNA repair"/>
    <property type="evidence" value="ECO:0007669"/>
    <property type="project" value="TreeGrafter"/>
</dbReference>
<dbReference type="Gene3D" id="3.40.50.300">
    <property type="entry name" value="P-loop containing nucleotide triphosphate hydrolases"/>
    <property type="match status" value="1"/>
</dbReference>
<feature type="domain" description="AAA+ ATPase" evidence="4">
    <location>
        <begin position="1"/>
        <end position="117"/>
    </location>
</feature>